<reference evidence="1" key="1">
    <citation type="journal article" date="2014" name="Front. Microbiol.">
        <title>High frequency of phylogenetically diverse reductive dehalogenase-homologous genes in deep subseafloor sedimentary metagenomes.</title>
        <authorList>
            <person name="Kawai M."/>
            <person name="Futagami T."/>
            <person name="Toyoda A."/>
            <person name="Takaki Y."/>
            <person name="Nishi S."/>
            <person name="Hori S."/>
            <person name="Arai W."/>
            <person name="Tsubouchi T."/>
            <person name="Morono Y."/>
            <person name="Uchiyama I."/>
            <person name="Ito T."/>
            <person name="Fujiyama A."/>
            <person name="Inagaki F."/>
            <person name="Takami H."/>
        </authorList>
    </citation>
    <scope>NUCLEOTIDE SEQUENCE</scope>
    <source>
        <strain evidence="1">Expedition CK06-06</strain>
    </source>
</reference>
<name>X1L8P1_9ZZZZ</name>
<evidence type="ECO:0000313" key="1">
    <source>
        <dbReference type="EMBL" id="GAI15692.1"/>
    </source>
</evidence>
<protein>
    <submittedName>
        <fullName evidence="1">Uncharacterized protein</fullName>
    </submittedName>
</protein>
<accession>X1L8P1</accession>
<proteinExistence type="predicted"/>
<dbReference type="EMBL" id="BARV01005508">
    <property type="protein sequence ID" value="GAI15692.1"/>
    <property type="molecule type" value="Genomic_DNA"/>
</dbReference>
<gene>
    <name evidence="1" type="ORF">S06H3_11395</name>
</gene>
<comment type="caution">
    <text evidence="1">The sequence shown here is derived from an EMBL/GenBank/DDBJ whole genome shotgun (WGS) entry which is preliminary data.</text>
</comment>
<feature type="non-terminal residue" evidence="1">
    <location>
        <position position="1"/>
    </location>
</feature>
<organism evidence="1">
    <name type="scientific">marine sediment metagenome</name>
    <dbReference type="NCBI Taxonomy" id="412755"/>
    <lineage>
        <taxon>unclassified sequences</taxon>
        <taxon>metagenomes</taxon>
        <taxon>ecological metagenomes</taxon>
    </lineage>
</organism>
<sequence>PLQEPLEELKTATKVIAAKAIRPAPIIKKFFFSIFLPC</sequence>
<dbReference type="AlphaFoldDB" id="X1L8P1"/>